<reference evidence="8" key="1">
    <citation type="submission" date="2021-01" db="EMBL/GenBank/DDBJ databases">
        <authorList>
            <consortium name="Aspergillus puulaauensis MK2 genome sequencing consortium"/>
            <person name="Kazuki M."/>
            <person name="Futagami T."/>
        </authorList>
    </citation>
    <scope>NUCLEOTIDE SEQUENCE</scope>
    <source>
        <strain evidence="8">MK2</strain>
    </source>
</reference>
<dbReference type="Pfam" id="PF20684">
    <property type="entry name" value="Fung_rhodopsin"/>
    <property type="match status" value="1"/>
</dbReference>
<feature type="transmembrane region" description="Helical" evidence="6">
    <location>
        <begin position="14"/>
        <end position="39"/>
    </location>
</feature>
<dbReference type="GeneID" id="64974054"/>
<evidence type="ECO:0000256" key="4">
    <source>
        <dbReference type="ARBA" id="ARBA00023136"/>
    </source>
</evidence>
<feature type="transmembrane region" description="Helical" evidence="6">
    <location>
        <begin position="174"/>
        <end position="199"/>
    </location>
</feature>
<dbReference type="PANTHER" id="PTHR33048:SF168">
    <property type="match status" value="1"/>
</dbReference>
<dbReference type="RefSeq" id="XP_041556243.1">
    <property type="nucleotide sequence ID" value="XM_041703570.1"/>
</dbReference>
<evidence type="ECO:0000313" key="8">
    <source>
        <dbReference type="EMBL" id="BCS24049.1"/>
    </source>
</evidence>
<feature type="transmembrane region" description="Helical" evidence="6">
    <location>
        <begin position="95"/>
        <end position="120"/>
    </location>
</feature>
<organism evidence="8 9">
    <name type="scientific">Aspergillus puulaauensis</name>
    <dbReference type="NCBI Taxonomy" id="1220207"/>
    <lineage>
        <taxon>Eukaryota</taxon>
        <taxon>Fungi</taxon>
        <taxon>Dikarya</taxon>
        <taxon>Ascomycota</taxon>
        <taxon>Pezizomycotina</taxon>
        <taxon>Eurotiomycetes</taxon>
        <taxon>Eurotiomycetidae</taxon>
        <taxon>Eurotiales</taxon>
        <taxon>Aspergillaceae</taxon>
        <taxon>Aspergillus</taxon>
    </lineage>
</organism>
<name>A0A7R7XML5_9EURO</name>
<evidence type="ECO:0000256" key="2">
    <source>
        <dbReference type="ARBA" id="ARBA00022692"/>
    </source>
</evidence>
<dbReference type="EMBL" id="AP024446">
    <property type="protein sequence ID" value="BCS24049.1"/>
    <property type="molecule type" value="Genomic_DNA"/>
</dbReference>
<dbReference type="GO" id="GO:0016020">
    <property type="term" value="C:membrane"/>
    <property type="evidence" value="ECO:0007669"/>
    <property type="project" value="UniProtKB-SubCell"/>
</dbReference>
<comment type="similarity">
    <text evidence="5">Belongs to the SAT4 family.</text>
</comment>
<sequence>MLAARSLSTDLNGIGSATLAVTILGLLLSGLAIGLRFGARRIKRVPFELDDWLILLATISYFGFCANALVCVYTLGGGQVYHDRRNAHRKYVQYMQSLFASCPLYIITATPVKLSVCFLYRRLFSGEYSRQIIKITIVSCILWFVTGVISTMLYCRPIPYFWDKSMDGGQCFHFFAHFAVFGAASIIIDTVIIAIAIPVALGLNMSLRKRVAVAAAFLLSTFILVSGTLRIVYSYSPVDDARKYQTGMTLGTCLI</sequence>
<accession>A0A7R7XML5</accession>
<evidence type="ECO:0000256" key="6">
    <source>
        <dbReference type="SAM" id="Phobius"/>
    </source>
</evidence>
<feature type="transmembrane region" description="Helical" evidence="6">
    <location>
        <begin position="211"/>
        <end position="233"/>
    </location>
</feature>
<protein>
    <recommendedName>
        <fullName evidence="7">Rhodopsin domain-containing protein</fullName>
    </recommendedName>
</protein>
<dbReference type="OrthoDB" id="10017208at2759"/>
<dbReference type="AlphaFoldDB" id="A0A7R7XML5"/>
<dbReference type="PANTHER" id="PTHR33048">
    <property type="entry name" value="PTH11-LIKE INTEGRAL MEMBRANE PROTEIN (AFU_ORTHOLOGUE AFUA_5G11245)"/>
    <property type="match status" value="1"/>
</dbReference>
<dbReference type="KEGG" id="apuu:APUU_40493S"/>
<dbReference type="Proteomes" id="UP000654913">
    <property type="component" value="Chromosome 4"/>
</dbReference>
<comment type="subcellular location">
    <subcellularLocation>
        <location evidence="1">Membrane</location>
        <topology evidence="1">Multi-pass membrane protein</topology>
    </subcellularLocation>
</comment>
<keyword evidence="3 6" id="KW-1133">Transmembrane helix</keyword>
<feature type="transmembrane region" description="Helical" evidence="6">
    <location>
        <begin position="132"/>
        <end position="154"/>
    </location>
</feature>
<evidence type="ECO:0000256" key="3">
    <source>
        <dbReference type="ARBA" id="ARBA00022989"/>
    </source>
</evidence>
<feature type="domain" description="Rhodopsin" evidence="7">
    <location>
        <begin position="35"/>
        <end position="235"/>
    </location>
</feature>
<dbReference type="InterPro" id="IPR049326">
    <property type="entry name" value="Rhodopsin_dom_fungi"/>
</dbReference>
<evidence type="ECO:0000256" key="5">
    <source>
        <dbReference type="ARBA" id="ARBA00038359"/>
    </source>
</evidence>
<proteinExistence type="inferred from homology"/>
<keyword evidence="4 6" id="KW-0472">Membrane</keyword>
<dbReference type="InterPro" id="IPR052337">
    <property type="entry name" value="SAT4-like"/>
</dbReference>
<evidence type="ECO:0000256" key="1">
    <source>
        <dbReference type="ARBA" id="ARBA00004141"/>
    </source>
</evidence>
<evidence type="ECO:0000259" key="7">
    <source>
        <dbReference type="Pfam" id="PF20684"/>
    </source>
</evidence>
<evidence type="ECO:0000313" key="9">
    <source>
        <dbReference type="Proteomes" id="UP000654913"/>
    </source>
</evidence>
<keyword evidence="9" id="KW-1185">Reference proteome</keyword>
<feature type="transmembrane region" description="Helical" evidence="6">
    <location>
        <begin position="51"/>
        <end position="75"/>
    </location>
</feature>
<keyword evidence="2 6" id="KW-0812">Transmembrane</keyword>
<reference evidence="8" key="2">
    <citation type="submission" date="2021-02" db="EMBL/GenBank/DDBJ databases">
        <title>Aspergillus puulaauensis MK2 genome sequence.</title>
        <authorList>
            <person name="Futagami T."/>
            <person name="Mori K."/>
            <person name="Kadooka C."/>
            <person name="Tanaka T."/>
        </authorList>
    </citation>
    <scope>NUCLEOTIDE SEQUENCE</scope>
    <source>
        <strain evidence="8">MK2</strain>
    </source>
</reference>
<gene>
    <name evidence="8" type="ORF">APUU_40493S</name>
</gene>